<proteinExistence type="predicted"/>
<dbReference type="RefSeq" id="WP_059067857.1">
    <property type="nucleotide sequence ID" value="NZ_JAOQJX010000009.1"/>
</dbReference>
<keyword evidence="2" id="KW-1185">Reference proteome</keyword>
<evidence type="ECO:0000313" key="2">
    <source>
        <dbReference type="Proteomes" id="UP001652394"/>
    </source>
</evidence>
<sequence>MEVKREVIHKKTGQRETICFPCDTGKLREIFQLKGCEEDNLLRFSDIGGRLSVMAFNYCMWGLEKYEEKIVERIEENIQQLRKGGRQSVALPLSAYEYDIWNIFLRKEYRRRYEGVRITTFLHCLQLKLT</sequence>
<protein>
    <submittedName>
        <fullName evidence="1">Uncharacterized protein</fullName>
    </submittedName>
</protein>
<dbReference type="Proteomes" id="UP001652394">
    <property type="component" value="Unassembled WGS sequence"/>
</dbReference>
<evidence type="ECO:0000313" key="1">
    <source>
        <dbReference type="EMBL" id="MCU6747519.1"/>
    </source>
</evidence>
<accession>A0ABT2TCR5</accession>
<organism evidence="1 2">
    <name type="scientific">Faecalicatena acetigenes</name>
    <dbReference type="NCBI Taxonomy" id="2981790"/>
    <lineage>
        <taxon>Bacteria</taxon>
        <taxon>Bacillati</taxon>
        <taxon>Bacillota</taxon>
        <taxon>Clostridia</taxon>
        <taxon>Lachnospirales</taxon>
        <taxon>Lachnospiraceae</taxon>
        <taxon>Faecalicatena</taxon>
    </lineage>
</organism>
<reference evidence="1 2" key="1">
    <citation type="journal article" date="2021" name="ISME Commun">
        <title>Automated analysis of genomic sequences facilitates high-throughput and comprehensive description of bacteria.</title>
        <authorList>
            <person name="Hitch T.C.A."/>
        </authorList>
    </citation>
    <scope>NUCLEOTIDE SEQUENCE [LARGE SCALE GENOMIC DNA]</scope>
    <source>
        <strain evidence="1 2">H2_18</strain>
    </source>
</reference>
<comment type="caution">
    <text evidence="1">The sequence shown here is derived from an EMBL/GenBank/DDBJ whole genome shotgun (WGS) entry which is preliminary data.</text>
</comment>
<gene>
    <name evidence="1" type="ORF">OCV51_07600</name>
</gene>
<dbReference type="EMBL" id="JAOQJX010000009">
    <property type="protein sequence ID" value="MCU6747519.1"/>
    <property type="molecule type" value="Genomic_DNA"/>
</dbReference>
<name>A0ABT2TCR5_9FIRM</name>